<accession>A0A804KNE9</accession>
<dbReference type="GO" id="GO:0007165">
    <property type="term" value="P:signal transduction"/>
    <property type="evidence" value="ECO:0007669"/>
    <property type="project" value="InterPro"/>
</dbReference>
<name>A0A804KNE9_MUSAM</name>
<keyword evidence="4" id="KW-1185">Reference proteome</keyword>
<dbReference type="EnsemblPlants" id="Ma09_t24950.1">
    <property type="protein sequence ID" value="Ma09_p24950.1"/>
    <property type="gene ID" value="Ma09_g24950"/>
</dbReference>
<dbReference type="InterPro" id="IPR035897">
    <property type="entry name" value="Toll_tir_struct_dom_sf"/>
</dbReference>
<dbReference type="Pfam" id="PF13676">
    <property type="entry name" value="TIR_2"/>
    <property type="match status" value="1"/>
</dbReference>
<protein>
    <submittedName>
        <fullName evidence="2">(wild Malaysian banana) hypothetical protein</fullName>
    </submittedName>
</protein>
<gene>
    <name evidence="2" type="ORF">GSMUA_243600.1</name>
</gene>
<reference evidence="3" key="2">
    <citation type="submission" date="2021-05" db="UniProtKB">
        <authorList>
            <consortium name="EnsemblPlants"/>
        </authorList>
    </citation>
    <scope>IDENTIFICATION</scope>
    <source>
        <strain evidence="3">subsp. malaccensis</strain>
    </source>
</reference>
<dbReference type="Gene3D" id="3.40.50.10140">
    <property type="entry name" value="Toll/interleukin-1 receptor homology (TIR) domain"/>
    <property type="match status" value="1"/>
</dbReference>
<dbReference type="FunCoup" id="A0A804KNE9">
    <property type="interactions" value="2336"/>
</dbReference>
<dbReference type="SUPFAM" id="SSF52200">
    <property type="entry name" value="Toll/Interleukin receptor TIR domain"/>
    <property type="match status" value="1"/>
</dbReference>
<evidence type="ECO:0000313" key="2">
    <source>
        <dbReference type="EMBL" id="CAG1836391.1"/>
    </source>
</evidence>
<dbReference type="EMBL" id="HG996474">
    <property type="protein sequence ID" value="CAG1836391.1"/>
    <property type="molecule type" value="Genomic_DNA"/>
</dbReference>
<dbReference type="PROSITE" id="PS50104">
    <property type="entry name" value="TIR"/>
    <property type="match status" value="1"/>
</dbReference>
<organism evidence="3 4">
    <name type="scientific">Musa acuminata subsp. malaccensis</name>
    <name type="common">Wild banana</name>
    <name type="synonym">Musa malaccensis</name>
    <dbReference type="NCBI Taxonomy" id="214687"/>
    <lineage>
        <taxon>Eukaryota</taxon>
        <taxon>Viridiplantae</taxon>
        <taxon>Streptophyta</taxon>
        <taxon>Embryophyta</taxon>
        <taxon>Tracheophyta</taxon>
        <taxon>Spermatophyta</taxon>
        <taxon>Magnoliopsida</taxon>
        <taxon>Liliopsida</taxon>
        <taxon>Zingiberales</taxon>
        <taxon>Musaceae</taxon>
        <taxon>Musa</taxon>
    </lineage>
</organism>
<dbReference type="Proteomes" id="UP000012960">
    <property type="component" value="Unplaced"/>
</dbReference>
<feature type="domain" description="TIR" evidence="1">
    <location>
        <begin position="42"/>
        <end position="165"/>
    </location>
</feature>
<dbReference type="Gramene" id="Ma09_t24950.1">
    <property type="protein sequence ID" value="Ma09_p24950.1"/>
    <property type="gene ID" value="Ma09_g24950"/>
</dbReference>
<sequence>MASVRRVLPTRLVSRVVTAYKEQAAAAATRKGSVSDKVDVARSCDVFISHRGTDTKMTLAGLLYDRLVHHNVHPFLDNRTMEPGDKLYECIDAGILQCKVGVVIFSPRYCDSFFCLHELAMMVEAKKKLIPVFCDVKPSELSVLDAESHSPENLKRYSKALQEAKYTVGLTFNSKTGNWSELVSRTANIVMKCMKEGKDR</sequence>
<evidence type="ECO:0000259" key="1">
    <source>
        <dbReference type="PROSITE" id="PS50104"/>
    </source>
</evidence>
<dbReference type="InterPro" id="IPR000157">
    <property type="entry name" value="TIR_dom"/>
</dbReference>
<reference evidence="2" key="1">
    <citation type="submission" date="2021-03" db="EMBL/GenBank/DDBJ databases">
        <authorList>
            <consortium name="Genoscope - CEA"/>
            <person name="William W."/>
        </authorList>
    </citation>
    <scope>NUCLEOTIDE SEQUENCE</scope>
    <source>
        <strain evidence="2">Doubled-haploid Pahang</strain>
    </source>
</reference>
<proteinExistence type="predicted"/>
<dbReference type="AlphaFoldDB" id="A0A804KNE9"/>
<dbReference type="OMA" id="RVTKPCD"/>
<evidence type="ECO:0000313" key="3">
    <source>
        <dbReference type="EnsemblPlants" id="Ma09_p24950.1"/>
    </source>
</evidence>
<dbReference type="PANTHER" id="PTHR31008">
    <property type="entry name" value="COP1-INTERACTING PROTEIN-RELATED"/>
    <property type="match status" value="1"/>
</dbReference>
<evidence type="ECO:0000313" key="4">
    <source>
        <dbReference type="Proteomes" id="UP000012960"/>
    </source>
</evidence>
<dbReference type="SMART" id="SM00255">
    <property type="entry name" value="TIR"/>
    <property type="match status" value="1"/>
</dbReference>
<dbReference type="OrthoDB" id="6078042at2759"/>
<dbReference type="PANTHER" id="PTHR31008:SF16">
    <property type="entry name" value="TOLL-INTERLEUKIN-RESISTANCE (TIR) DOMAIN FAMILY PROTEIN"/>
    <property type="match status" value="1"/>
</dbReference>